<reference evidence="10 11" key="1">
    <citation type="submission" date="2020-08" db="EMBL/GenBank/DDBJ databases">
        <title>Genome public.</title>
        <authorList>
            <person name="Liu C."/>
            <person name="Sun Q."/>
        </authorList>
    </citation>
    <scope>NUCLEOTIDE SEQUENCE [LARGE SCALE GENOMIC DNA]</scope>
    <source>
        <strain evidence="10 11">BX2</strain>
    </source>
</reference>
<dbReference type="Proteomes" id="UP000644010">
    <property type="component" value="Unassembled WGS sequence"/>
</dbReference>
<keyword evidence="8" id="KW-1133">Transmembrane helix</keyword>
<name>A0ABR7E4G5_9BACT</name>
<accession>A0ABR7E4G5</accession>
<dbReference type="CDD" id="cd16373">
    <property type="entry name" value="DMSOR_beta_like"/>
    <property type="match status" value="1"/>
</dbReference>
<protein>
    <submittedName>
        <fullName evidence="10">4Fe-4S binding protein</fullName>
    </submittedName>
</protein>
<evidence type="ECO:0000256" key="1">
    <source>
        <dbReference type="ARBA" id="ARBA00022448"/>
    </source>
</evidence>
<dbReference type="EMBL" id="JACOOI010000021">
    <property type="protein sequence ID" value="MBC5644667.1"/>
    <property type="molecule type" value="Genomic_DNA"/>
</dbReference>
<feature type="region of interest" description="Disordered" evidence="7">
    <location>
        <begin position="337"/>
        <end position="361"/>
    </location>
</feature>
<dbReference type="InterPro" id="IPR017896">
    <property type="entry name" value="4Fe4S_Fe-S-bd"/>
</dbReference>
<evidence type="ECO:0000256" key="4">
    <source>
        <dbReference type="ARBA" id="ARBA00022982"/>
    </source>
</evidence>
<evidence type="ECO:0000256" key="8">
    <source>
        <dbReference type="SAM" id="Phobius"/>
    </source>
</evidence>
<keyword evidence="4" id="KW-0249">Electron transport</keyword>
<dbReference type="Pfam" id="PF12837">
    <property type="entry name" value="Fer4_6"/>
    <property type="match status" value="1"/>
</dbReference>
<dbReference type="PROSITE" id="PS51379">
    <property type="entry name" value="4FE4S_FER_2"/>
    <property type="match status" value="6"/>
</dbReference>
<sequence length="539" mass="59482">MKRLNYQKGVRVLLALLFFVPILLFFLDFTNKMPVDVHKFLHIQLLPAVLGGMFGIVAILLIMTYLFGRIYCSAICPAGILQDIINRLFCIGKKKKKGVRRFSYHKPMNWLRYSILALTVVTTALGFSGLCLLLDPYSNFGRIAANLFRPAVMWGNNVLADWLMKMDNYSLFHVTISTVSIAGLISAIVALVVFIVMVIFRGRLFCNTLCPVGALLSLVSRYSQMRISFDKEACNHCGNCERTCKAEAINAKEMTVDSSRCVDCFNCVSSCSKGGLQYRFKPAFRKENADTDSSNAIPYQTREQVSASNSRRTFLATGITVAATLPVVSAIADGVGQAKGHGQGNGHGKKKGRKKWPPITPPGSLNLERFKDKCTGCHICVVKCPSQVLRPAGLEYGFDYLLKPRMAYISSYCNYECTICSEVCPAEALKPISVEEKKSLQVGIATFFINRCIVKTEGTDCGACSEHCPTQAVHMVPYEGTLTIPEVNPDLCVGCGGCESICPVRPMRAIIVKANTVHQTIVLPEEEEVKNVEVDDFGF</sequence>
<evidence type="ECO:0000256" key="2">
    <source>
        <dbReference type="ARBA" id="ARBA00022485"/>
    </source>
</evidence>
<dbReference type="PANTHER" id="PTHR30176">
    <property type="entry name" value="FERREDOXIN-TYPE PROTEIN NAPH"/>
    <property type="match status" value="1"/>
</dbReference>
<dbReference type="Pfam" id="PF12801">
    <property type="entry name" value="Fer4_5"/>
    <property type="match status" value="2"/>
</dbReference>
<feature type="domain" description="4Fe-4S ferredoxin-type" evidence="9">
    <location>
        <begin position="255"/>
        <end position="281"/>
    </location>
</feature>
<evidence type="ECO:0000256" key="7">
    <source>
        <dbReference type="SAM" id="MobiDB-lite"/>
    </source>
</evidence>
<dbReference type="PANTHER" id="PTHR30176:SF3">
    <property type="entry name" value="FERREDOXIN-TYPE PROTEIN NAPH"/>
    <property type="match status" value="1"/>
</dbReference>
<evidence type="ECO:0000313" key="11">
    <source>
        <dbReference type="Proteomes" id="UP000644010"/>
    </source>
</evidence>
<evidence type="ECO:0000256" key="6">
    <source>
        <dbReference type="ARBA" id="ARBA00023014"/>
    </source>
</evidence>
<keyword evidence="8" id="KW-0472">Membrane</keyword>
<dbReference type="SUPFAM" id="SSF54862">
    <property type="entry name" value="4Fe-4S ferredoxins"/>
    <property type="match status" value="2"/>
</dbReference>
<evidence type="ECO:0000259" key="9">
    <source>
        <dbReference type="PROSITE" id="PS51379"/>
    </source>
</evidence>
<dbReference type="PROSITE" id="PS00198">
    <property type="entry name" value="4FE4S_FER_1"/>
    <property type="match status" value="2"/>
</dbReference>
<feature type="domain" description="4Fe-4S ferredoxin-type" evidence="9">
    <location>
        <begin position="404"/>
        <end position="434"/>
    </location>
</feature>
<dbReference type="RefSeq" id="WP_186960514.1">
    <property type="nucleotide sequence ID" value="NZ_JACOOI010000021.1"/>
</dbReference>
<organism evidence="10 11">
    <name type="scientific">Parabacteroides segnis</name>
    <dbReference type="NCBI Taxonomy" id="2763058"/>
    <lineage>
        <taxon>Bacteria</taxon>
        <taxon>Pseudomonadati</taxon>
        <taxon>Bacteroidota</taxon>
        <taxon>Bacteroidia</taxon>
        <taxon>Bacteroidales</taxon>
        <taxon>Tannerellaceae</taxon>
        <taxon>Parabacteroides</taxon>
    </lineage>
</organism>
<keyword evidence="8" id="KW-0812">Transmembrane</keyword>
<keyword evidence="6" id="KW-0411">Iron-sulfur</keyword>
<feature type="domain" description="4Fe-4S ferredoxin-type" evidence="9">
    <location>
        <begin position="225"/>
        <end position="254"/>
    </location>
</feature>
<feature type="compositionally biased region" description="Gly residues" evidence="7">
    <location>
        <begin position="337"/>
        <end position="346"/>
    </location>
</feature>
<dbReference type="Gene3D" id="3.30.70.20">
    <property type="match status" value="3"/>
</dbReference>
<feature type="transmembrane region" description="Helical" evidence="8">
    <location>
        <begin position="41"/>
        <end position="62"/>
    </location>
</feature>
<feature type="domain" description="4Fe-4S ferredoxin-type" evidence="9">
    <location>
        <begin position="483"/>
        <end position="515"/>
    </location>
</feature>
<dbReference type="InterPro" id="IPR017900">
    <property type="entry name" value="4Fe4S_Fe_S_CS"/>
</dbReference>
<evidence type="ECO:0000313" key="10">
    <source>
        <dbReference type="EMBL" id="MBC5644667.1"/>
    </source>
</evidence>
<gene>
    <name evidence="10" type="ORF">H8S77_17450</name>
</gene>
<proteinExistence type="predicted"/>
<keyword evidence="5" id="KW-0408">Iron</keyword>
<feature type="transmembrane region" description="Helical" evidence="8">
    <location>
        <begin position="171"/>
        <end position="197"/>
    </location>
</feature>
<feature type="domain" description="4Fe-4S ferredoxin-type" evidence="9">
    <location>
        <begin position="365"/>
        <end position="394"/>
    </location>
</feature>
<feature type="transmembrane region" description="Helical" evidence="8">
    <location>
        <begin position="12"/>
        <end position="29"/>
    </location>
</feature>
<keyword evidence="1" id="KW-0813">Transport</keyword>
<feature type="domain" description="4Fe-4S ferredoxin-type" evidence="9">
    <location>
        <begin position="450"/>
        <end position="478"/>
    </location>
</feature>
<evidence type="ECO:0000256" key="3">
    <source>
        <dbReference type="ARBA" id="ARBA00022723"/>
    </source>
</evidence>
<feature type="compositionally biased region" description="Basic residues" evidence="7">
    <location>
        <begin position="347"/>
        <end position="356"/>
    </location>
</feature>
<keyword evidence="11" id="KW-1185">Reference proteome</keyword>
<dbReference type="InterPro" id="IPR051684">
    <property type="entry name" value="Electron_Trans/Redox"/>
</dbReference>
<comment type="caution">
    <text evidence="10">The sequence shown here is derived from an EMBL/GenBank/DDBJ whole genome shotgun (WGS) entry which is preliminary data.</text>
</comment>
<keyword evidence="2" id="KW-0004">4Fe-4S</keyword>
<dbReference type="Pfam" id="PF12838">
    <property type="entry name" value="Fer4_7"/>
    <property type="match status" value="2"/>
</dbReference>
<feature type="transmembrane region" description="Helical" evidence="8">
    <location>
        <begin position="110"/>
        <end position="130"/>
    </location>
</feature>
<evidence type="ECO:0000256" key="5">
    <source>
        <dbReference type="ARBA" id="ARBA00023004"/>
    </source>
</evidence>
<keyword evidence="3" id="KW-0479">Metal-binding</keyword>